<dbReference type="AlphaFoldDB" id="A0A369KD80"/>
<evidence type="ECO:0000313" key="2">
    <source>
        <dbReference type="Proteomes" id="UP000076154"/>
    </source>
</evidence>
<accession>A0A369KD80</accession>
<proteinExistence type="predicted"/>
<protein>
    <submittedName>
        <fullName evidence="1">Uncharacterized protein</fullName>
    </submittedName>
</protein>
<name>A0A369KD80_HYPMA</name>
<organism evidence="1 2">
    <name type="scientific">Hypsizygus marmoreus</name>
    <name type="common">White beech mushroom</name>
    <name type="synonym">Agaricus marmoreus</name>
    <dbReference type="NCBI Taxonomy" id="39966"/>
    <lineage>
        <taxon>Eukaryota</taxon>
        <taxon>Fungi</taxon>
        <taxon>Dikarya</taxon>
        <taxon>Basidiomycota</taxon>
        <taxon>Agaricomycotina</taxon>
        <taxon>Agaricomycetes</taxon>
        <taxon>Agaricomycetidae</taxon>
        <taxon>Agaricales</taxon>
        <taxon>Tricholomatineae</taxon>
        <taxon>Lyophyllaceae</taxon>
        <taxon>Hypsizygus</taxon>
    </lineage>
</organism>
<dbReference type="EMBL" id="LUEZ02000004">
    <property type="protein sequence ID" value="RDB30625.1"/>
    <property type="molecule type" value="Genomic_DNA"/>
</dbReference>
<gene>
    <name evidence="1" type="ORF">Hypma_005817</name>
</gene>
<dbReference type="InParanoid" id="A0A369KD80"/>
<dbReference type="Proteomes" id="UP000076154">
    <property type="component" value="Unassembled WGS sequence"/>
</dbReference>
<evidence type="ECO:0000313" key="1">
    <source>
        <dbReference type="EMBL" id="RDB30625.1"/>
    </source>
</evidence>
<reference evidence="1" key="1">
    <citation type="submission" date="2018-04" db="EMBL/GenBank/DDBJ databases">
        <title>Whole genome sequencing of Hypsizygus marmoreus.</title>
        <authorList>
            <person name="Choi I.-G."/>
            <person name="Min B."/>
            <person name="Kim J.-G."/>
            <person name="Kim S."/>
            <person name="Oh Y.-L."/>
            <person name="Kong W.-S."/>
            <person name="Park H."/>
            <person name="Jeong J."/>
            <person name="Song E.-S."/>
        </authorList>
    </citation>
    <scope>NUCLEOTIDE SEQUENCE [LARGE SCALE GENOMIC DNA]</scope>
    <source>
        <strain evidence="1">51987-8</strain>
    </source>
</reference>
<comment type="caution">
    <text evidence="1">The sequence shown here is derived from an EMBL/GenBank/DDBJ whole genome shotgun (WGS) entry which is preliminary data.</text>
</comment>
<sequence length="143" mass="16499">MFTGRIHALRACWDVHVQLQAHHSPYETYFLGAVRVDGRHHDETIDLEADFPLYLPSHLADIQEIYNDPTQQHLRRHDEDQEPVPKTCAITSRLERPAGEQTVISRVLLEEMFANVALNNLWRDGERSEGARAWERHTLLPGG</sequence>
<keyword evidence="2" id="KW-1185">Reference proteome</keyword>